<evidence type="ECO:0000313" key="2">
    <source>
        <dbReference type="EMBL" id="GII90092.1"/>
    </source>
</evidence>
<organism evidence="2 3">
    <name type="scientific">Sinosporangium siamense</name>
    <dbReference type="NCBI Taxonomy" id="1367973"/>
    <lineage>
        <taxon>Bacteria</taxon>
        <taxon>Bacillati</taxon>
        <taxon>Actinomycetota</taxon>
        <taxon>Actinomycetes</taxon>
        <taxon>Streptosporangiales</taxon>
        <taxon>Streptosporangiaceae</taxon>
        <taxon>Sinosporangium</taxon>
    </lineage>
</organism>
<sequence>MRFNKLAPMAATAGVALALLAPPAASATQTSAGGATTASASAASTATSATAAVNRASVACSSPRGKRANYSWGNGNTSTTIYFNNHCSHKVSVTITFQSYMAPIRKCMTVNPKTQGKKKWQFGKVLRFAKGC</sequence>
<dbReference type="EMBL" id="BOOW01000004">
    <property type="protein sequence ID" value="GII90092.1"/>
    <property type="molecule type" value="Genomic_DNA"/>
</dbReference>
<feature type="chain" id="PRO_5036689530" evidence="1">
    <location>
        <begin position="28"/>
        <end position="132"/>
    </location>
</feature>
<reference evidence="2" key="1">
    <citation type="submission" date="2021-01" db="EMBL/GenBank/DDBJ databases">
        <title>Whole genome shotgun sequence of Sinosporangium siamense NBRC 109515.</title>
        <authorList>
            <person name="Komaki H."/>
            <person name="Tamura T."/>
        </authorList>
    </citation>
    <scope>NUCLEOTIDE SEQUENCE</scope>
    <source>
        <strain evidence="2">NBRC 109515</strain>
    </source>
</reference>
<protein>
    <submittedName>
        <fullName evidence="2">Uncharacterized protein</fullName>
    </submittedName>
</protein>
<dbReference type="AlphaFoldDB" id="A0A919V5N1"/>
<gene>
    <name evidence="2" type="ORF">Ssi02_03230</name>
</gene>
<name>A0A919V5N1_9ACTN</name>
<feature type="signal peptide" evidence="1">
    <location>
        <begin position="1"/>
        <end position="27"/>
    </location>
</feature>
<evidence type="ECO:0000256" key="1">
    <source>
        <dbReference type="SAM" id="SignalP"/>
    </source>
</evidence>
<keyword evidence="1" id="KW-0732">Signal</keyword>
<evidence type="ECO:0000313" key="3">
    <source>
        <dbReference type="Proteomes" id="UP000606172"/>
    </source>
</evidence>
<proteinExistence type="predicted"/>
<comment type="caution">
    <text evidence="2">The sequence shown here is derived from an EMBL/GenBank/DDBJ whole genome shotgun (WGS) entry which is preliminary data.</text>
</comment>
<keyword evidence="3" id="KW-1185">Reference proteome</keyword>
<dbReference type="Proteomes" id="UP000606172">
    <property type="component" value="Unassembled WGS sequence"/>
</dbReference>
<accession>A0A919V5N1</accession>
<dbReference type="RefSeq" id="WP_204020246.1">
    <property type="nucleotide sequence ID" value="NZ_BOOW01000004.1"/>
</dbReference>